<dbReference type="Pfam" id="PF18915">
    <property type="entry name" value="DUF5667"/>
    <property type="match status" value="1"/>
</dbReference>
<feature type="compositionally biased region" description="Pro residues" evidence="1">
    <location>
        <begin position="335"/>
        <end position="363"/>
    </location>
</feature>
<evidence type="ECO:0000259" key="3">
    <source>
        <dbReference type="Pfam" id="PF18915"/>
    </source>
</evidence>
<feature type="transmembrane region" description="Helical" evidence="2">
    <location>
        <begin position="87"/>
        <end position="105"/>
    </location>
</feature>
<protein>
    <recommendedName>
        <fullName evidence="3">DUF5667 domain-containing protein</fullName>
    </recommendedName>
</protein>
<keyword evidence="2" id="KW-0812">Transmembrane</keyword>
<comment type="caution">
    <text evidence="4">The sequence shown here is derived from an EMBL/GenBank/DDBJ whole genome shotgun (WGS) entry which is preliminary data.</text>
</comment>
<feature type="compositionally biased region" description="Low complexity" evidence="1">
    <location>
        <begin position="270"/>
        <end position="300"/>
    </location>
</feature>
<evidence type="ECO:0000313" key="4">
    <source>
        <dbReference type="EMBL" id="GHG14821.1"/>
    </source>
</evidence>
<name>A0ABQ3KGJ2_9PSEU</name>
<sequence>MESSAVRFARERAESERFARALEPSPVRRDDEFADELALVGALRDLGAAGAPDLETRQRIRAEIAGRLETAAATTPRRRWRPRTADLVAAALFLFLALAGLTLVLSRTALPGDPLYSVKRAGESTALGLTFGDQEKARKHLEFATNRITELGELAAEDASAADYRTAYDDFATDLRAGVAQLAAVATSDGSGAQALSDLRLWARNQAARLAAQPLPADAAPVFGDVRDLLGKVQERTSGLVARMNCYRITAGSADELGPLPATGECTQRPAPAAGTQPTSASSSAAPPPSDSTSPAPTGTQLPPSDAAATPGIPMPSGGVTPPPVYGSPTTTTRPPAPTTTTSPPPLISLPPLLPGLPPIVIG</sequence>
<reference evidence="5" key="1">
    <citation type="journal article" date="2019" name="Int. J. Syst. Evol. Microbiol.">
        <title>The Global Catalogue of Microorganisms (GCM) 10K type strain sequencing project: providing services to taxonomists for standard genome sequencing and annotation.</title>
        <authorList>
            <consortium name="The Broad Institute Genomics Platform"/>
            <consortium name="The Broad Institute Genome Sequencing Center for Infectious Disease"/>
            <person name="Wu L."/>
            <person name="Ma J."/>
        </authorList>
    </citation>
    <scope>NUCLEOTIDE SEQUENCE [LARGE SCALE GENOMIC DNA]</scope>
    <source>
        <strain evidence="5">CGMCC 4.7680</strain>
    </source>
</reference>
<dbReference type="EMBL" id="BNAW01000014">
    <property type="protein sequence ID" value="GHG14821.1"/>
    <property type="molecule type" value="Genomic_DNA"/>
</dbReference>
<dbReference type="Proteomes" id="UP000649955">
    <property type="component" value="Unassembled WGS sequence"/>
</dbReference>
<keyword evidence="2" id="KW-1133">Transmembrane helix</keyword>
<feature type="domain" description="DUF5667" evidence="3">
    <location>
        <begin position="109"/>
        <end position="190"/>
    </location>
</feature>
<organism evidence="4 5">
    <name type="scientific">Amycolatopsis bullii</name>
    <dbReference type="NCBI Taxonomy" id="941987"/>
    <lineage>
        <taxon>Bacteria</taxon>
        <taxon>Bacillati</taxon>
        <taxon>Actinomycetota</taxon>
        <taxon>Actinomycetes</taxon>
        <taxon>Pseudonocardiales</taxon>
        <taxon>Pseudonocardiaceae</taxon>
        <taxon>Amycolatopsis</taxon>
    </lineage>
</organism>
<dbReference type="InterPro" id="IPR043725">
    <property type="entry name" value="DUF5667"/>
</dbReference>
<gene>
    <name evidence="4" type="ORF">GCM10017567_35930</name>
</gene>
<accession>A0ABQ3KGJ2</accession>
<keyword evidence="2" id="KW-0472">Membrane</keyword>
<feature type="region of interest" description="Disordered" evidence="1">
    <location>
        <begin position="254"/>
        <end position="363"/>
    </location>
</feature>
<evidence type="ECO:0000256" key="1">
    <source>
        <dbReference type="SAM" id="MobiDB-lite"/>
    </source>
</evidence>
<proteinExistence type="predicted"/>
<keyword evidence="5" id="KW-1185">Reference proteome</keyword>
<evidence type="ECO:0000256" key="2">
    <source>
        <dbReference type="SAM" id="Phobius"/>
    </source>
</evidence>
<evidence type="ECO:0000313" key="5">
    <source>
        <dbReference type="Proteomes" id="UP000649955"/>
    </source>
</evidence>